<reference evidence="1" key="2">
    <citation type="submission" date="2014-07" db="EMBL/GenBank/DDBJ databases">
        <authorList>
            <person name="Hull J."/>
        </authorList>
    </citation>
    <scope>NUCLEOTIDE SEQUENCE</scope>
</reference>
<dbReference type="InterPro" id="IPR008477">
    <property type="entry name" value="TNFAIP8-like"/>
</dbReference>
<dbReference type="Gene3D" id="1.20.1440.160">
    <property type="entry name" value="Tumor necrosis factor alpha-induced protein 8-like"/>
    <property type="match status" value="1"/>
</dbReference>
<organism evidence="1">
    <name type="scientific">Lygus hesperus</name>
    <name type="common">Western plant bug</name>
    <dbReference type="NCBI Taxonomy" id="30085"/>
    <lineage>
        <taxon>Eukaryota</taxon>
        <taxon>Metazoa</taxon>
        <taxon>Ecdysozoa</taxon>
        <taxon>Arthropoda</taxon>
        <taxon>Hexapoda</taxon>
        <taxon>Insecta</taxon>
        <taxon>Pterygota</taxon>
        <taxon>Neoptera</taxon>
        <taxon>Paraneoptera</taxon>
        <taxon>Hemiptera</taxon>
        <taxon>Heteroptera</taxon>
        <taxon>Panheteroptera</taxon>
        <taxon>Cimicomorpha</taxon>
        <taxon>Miridae</taxon>
        <taxon>Mirini</taxon>
        <taxon>Lygus</taxon>
    </lineage>
</organism>
<dbReference type="GO" id="GO:0042981">
    <property type="term" value="P:regulation of apoptotic process"/>
    <property type="evidence" value="ECO:0007669"/>
    <property type="project" value="InterPro"/>
</dbReference>
<dbReference type="AlphaFoldDB" id="A0A0A9WCY8"/>
<dbReference type="FunFam" id="1.20.1440.160:FF:000001">
    <property type="entry name" value="Tumor necrosis factor alpha-induced protein 8-like 1"/>
    <property type="match status" value="1"/>
</dbReference>
<dbReference type="PANTHER" id="PTHR12757">
    <property type="entry name" value="TUMOR NECROSIS FACTOR INDUCED PROTEIN"/>
    <property type="match status" value="1"/>
</dbReference>
<protein>
    <submittedName>
        <fullName evidence="1">Tumor necrosis factor alpha-induced protein 8-like protein</fullName>
    </submittedName>
</protein>
<dbReference type="PANTHER" id="PTHR12757:SF1">
    <property type="entry name" value="PROTEIN SALIVARY GLANDS MARRED"/>
    <property type="match status" value="1"/>
</dbReference>
<reference evidence="1" key="1">
    <citation type="journal article" date="2014" name="PLoS ONE">
        <title>Transcriptome-Based Identification of ABC Transporters in the Western Tarnished Plant Bug Lygus hesperus.</title>
        <authorList>
            <person name="Hull J.J."/>
            <person name="Chaney K."/>
            <person name="Geib S.M."/>
            <person name="Fabrick J.A."/>
            <person name="Brent C.S."/>
            <person name="Walsh D."/>
            <person name="Lavine L.C."/>
        </authorList>
    </citation>
    <scope>NUCLEOTIDE SEQUENCE</scope>
</reference>
<dbReference type="GO" id="GO:0005737">
    <property type="term" value="C:cytoplasm"/>
    <property type="evidence" value="ECO:0007669"/>
    <property type="project" value="TreeGrafter"/>
</dbReference>
<sequence length="191" mass="22051">MTDVMSEGFKSRDIGLRAQKKILSRMANKNVAKMFIDDTTASLLDNLYRMAKQYTDNKKESEKLIKNIIKVVIKIGVLYRNEQFNAEEIRLAEKFKNKFHSAAMAVISFHEVEFSYDRPYLHKAMQDSHALLRQVVGRHLTDKSLQRIDSVFSFFGNPQFLDTVFKPESAYKEVLDRLVSDISKAMDEGGM</sequence>
<dbReference type="InterPro" id="IPR038355">
    <property type="entry name" value="TNFAIP8_sf"/>
</dbReference>
<dbReference type="Pfam" id="PF05527">
    <property type="entry name" value="TNFAIP8"/>
    <property type="match status" value="1"/>
</dbReference>
<accession>A0A0A9WCY8</accession>
<proteinExistence type="predicted"/>
<gene>
    <name evidence="1" type="ORF">CM83_55849</name>
</gene>
<evidence type="ECO:0000313" key="1">
    <source>
        <dbReference type="EMBL" id="JAG05619.1"/>
    </source>
</evidence>
<name>A0A0A9WCY8_LYGHE</name>
<dbReference type="EMBL" id="GBHO01037985">
    <property type="protein sequence ID" value="JAG05619.1"/>
    <property type="molecule type" value="Transcribed_RNA"/>
</dbReference>